<feature type="domain" description="DH" evidence="9">
    <location>
        <begin position="512"/>
        <end position="700"/>
    </location>
</feature>
<dbReference type="InterPro" id="IPR035963">
    <property type="entry name" value="FERM_2"/>
</dbReference>
<organism evidence="11">
    <name type="scientific">Oppiella nova</name>
    <dbReference type="NCBI Taxonomy" id="334625"/>
    <lineage>
        <taxon>Eukaryota</taxon>
        <taxon>Metazoa</taxon>
        <taxon>Ecdysozoa</taxon>
        <taxon>Arthropoda</taxon>
        <taxon>Chelicerata</taxon>
        <taxon>Arachnida</taxon>
        <taxon>Acari</taxon>
        <taxon>Acariformes</taxon>
        <taxon>Sarcoptiformes</taxon>
        <taxon>Oribatida</taxon>
        <taxon>Brachypylina</taxon>
        <taxon>Oppioidea</taxon>
        <taxon>Oppiidae</taxon>
        <taxon>Oppiella</taxon>
    </lineage>
</organism>
<gene>
    <name evidence="11" type="ORF">ONB1V03_LOCUS1400</name>
</gene>
<dbReference type="SUPFAM" id="SSF50729">
    <property type="entry name" value="PH domain-like"/>
    <property type="match status" value="3"/>
</dbReference>
<dbReference type="FunFam" id="2.30.29.30:FF:000046">
    <property type="entry name" value="FERM, RhoGEF and pleckstrin domain-containing protein 1"/>
    <property type="match status" value="1"/>
</dbReference>
<dbReference type="PROSITE" id="PS50003">
    <property type="entry name" value="PH_DOMAIN"/>
    <property type="match status" value="2"/>
</dbReference>
<dbReference type="Gene3D" id="1.20.80.10">
    <property type="match status" value="1"/>
</dbReference>
<dbReference type="InterPro" id="IPR000299">
    <property type="entry name" value="FERM_domain"/>
</dbReference>
<dbReference type="FunFam" id="2.30.29.30:FF:000002">
    <property type="entry name" value="Band 4.1-like protein 5 isoform 1"/>
    <property type="match status" value="1"/>
</dbReference>
<dbReference type="InterPro" id="IPR014352">
    <property type="entry name" value="FERM/acyl-CoA-bd_prot_sf"/>
</dbReference>
<dbReference type="SUPFAM" id="SSF54236">
    <property type="entry name" value="Ubiquitin-like"/>
    <property type="match status" value="1"/>
</dbReference>
<dbReference type="CDD" id="cd01220">
    <property type="entry name" value="PH1_FARP1-like"/>
    <property type="match status" value="1"/>
</dbReference>
<feature type="domain" description="PH" evidence="8">
    <location>
        <begin position="729"/>
        <end position="826"/>
    </location>
</feature>
<dbReference type="PROSITE" id="PS50057">
    <property type="entry name" value="FERM_3"/>
    <property type="match status" value="1"/>
</dbReference>
<dbReference type="InterPro" id="IPR000219">
    <property type="entry name" value="DH_dom"/>
</dbReference>
<dbReference type="InterPro" id="IPR035899">
    <property type="entry name" value="DBL_dom_sf"/>
</dbReference>
<keyword evidence="3" id="KW-0344">Guanine-nucleotide releasing factor</keyword>
<dbReference type="InterPro" id="IPR019748">
    <property type="entry name" value="FERM_central"/>
</dbReference>
<dbReference type="SMART" id="SM01196">
    <property type="entry name" value="FERM_C"/>
    <property type="match status" value="1"/>
</dbReference>
<dbReference type="PANTHER" id="PTHR45858">
    <property type="entry name" value="FERM DOMAIN CONTAINING PROTEIN"/>
    <property type="match status" value="1"/>
</dbReference>
<dbReference type="GO" id="GO:0009887">
    <property type="term" value="P:animal organ morphogenesis"/>
    <property type="evidence" value="ECO:0007669"/>
    <property type="project" value="UniProtKB-ARBA"/>
</dbReference>
<evidence type="ECO:0000256" key="7">
    <source>
        <dbReference type="SAM" id="MobiDB-lite"/>
    </source>
</evidence>
<dbReference type="Gene3D" id="3.10.20.90">
    <property type="entry name" value="Phosphatidylinositol 3-kinase Catalytic Subunit, Chain A, domain 1"/>
    <property type="match status" value="1"/>
</dbReference>
<evidence type="ECO:0000256" key="5">
    <source>
        <dbReference type="ARBA" id="ARBA00022949"/>
    </source>
</evidence>
<protein>
    <recommendedName>
        <fullName evidence="2">Moesin/ezrin/radixin homolog 1</fullName>
    </recommendedName>
</protein>
<dbReference type="SUPFAM" id="SSF48065">
    <property type="entry name" value="DBL homology domain (DH-domain)"/>
    <property type="match status" value="1"/>
</dbReference>
<comment type="subcellular location">
    <subcellularLocation>
        <location evidence="1">Cell junction</location>
        <location evidence="1">Adherens junction</location>
    </subcellularLocation>
    <subcellularLocation>
        <location evidence="6">Cell projection</location>
        <location evidence="6">Rhabdomere</location>
    </subcellularLocation>
</comment>
<dbReference type="PANTHER" id="PTHR45858:SF5">
    <property type="entry name" value="MOESIN_EZRIN_RADIXIN HOMOLOG 1"/>
    <property type="match status" value="1"/>
</dbReference>
<dbReference type="PRINTS" id="PR00661">
    <property type="entry name" value="ERMFAMILY"/>
</dbReference>
<feature type="compositionally biased region" description="Polar residues" evidence="7">
    <location>
        <begin position="398"/>
        <end position="408"/>
    </location>
</feature>
<sequence length="1013" mass="117950">MPSPEKRSSSAPPDNRQNPRLEDRGIAYRSSSVDRKSSKYMTIEIIFLDESTNVYKITHKSLAKSLFNQVCETLNLIEMDYFGIEYADSSGTRYWLDLEKPICRQLSLSTNNPVMYFAVKFYAPDPSRLEDELTRYLFSLQIKKDLSEGLLVCNENTAALMASYIIQAEIGDFNSDEYMDHLYVSRFKLIPLQDEEFEWRVMENHKKHCGQSPAEADYNLLETGRRCEMYGIKLTPVKDHEGVPLNLSVAHLGVIVFQNQTKVNTFSWAKIRKLSFKRKRFLIKLHQEEYFGDVVEFMFEGRNECKNFWKKCIEQHSFFRCIEVKRTPKQKPKIFSRGSSFRYSGRTQQQIMEYVRQSCVKRQPFQRSNSLRTSNTNNQRTEGIGGSSISVTPILPISSPQFSSSNAISDDERPKSAQENSSQKSNLFPETPPSPSIEERSHDRAPTDLNNMNLKHNNLNDLSANNICHVVQSSTSSPYSHTSQSFPSNANQIRIESTLDRDHRRAKLRLDKEYYVFRELVMSERTYKKDIELINTWFKEDVSKETTRPAEMLSLLFSATEPLFEIHHNFLQQIEHILVIWEGKSALHSNRTIGDILKDIIQWLPLYERLIERLPFILERINASFRHNKDFERVCRDFEARKGCYLPYTSFILKPAFHITHYLQIIEKLSKFHVNNSSEFAKYLFIIEQLKQFNAEYSVTLNSLINLVILIELQRDITGMDNIVQSGRRFVREGCLLKLSKKGYQQRLFFLFSDILIYASRSASVQFQFKVHGHLSLQHIMVEPTEPKLGVNYCFTIYAGERALMVAANSEEERRIWLTDLSETAINLSHINGNNETLPFIPTIISSNELLDKIDNALSQKWIQKSENVTQIENIDKLHYRSNTMAHVCWHRNCSISAADYEHALTSCLSGYLLRKFKNSSGWQKLWVVFTHFCLFFYKSCQDDFPLASLPVIGYTASIPSEADNMNKSYVFKLQFKTHVYFFRTESEYTFRQWIEVIRNSTINSDTSQHSTQ</sequence>
<evidence type="ECO:0000256" key="1">
    <source>
        <dbReference type="ARBA" id="ARBA00004536"/>
    </source>
</evidence>
<dbReference type="SMART" id="SM00295">
    <property type="entry name" value="B41"/>
    <property type="match status" value="1"/>
</dbReference>
<dbReference type="SMART" id="SM00325">
    <property type="entry name" value="RhoGEF"/>
    <property type="match status" value="1"/>
</dbReference>
<feature type="compositionally biased region" description="Low complexity" evidence="7">
    <location>
        <begin position="366"/>
        <end position="381"/>
    </location>
</feature>
<evidence type="ECO:0000259" key="8">
    <source>
        <dbReference type="PROSITE" id="PS50003"/>
    </source>
</evidence>
<evidence type="ECO:0000259" key="10">
    <source>
        <dbReference type="PROSITE" id="PS50057"/>
    </source>
</evidence>
<dbReference type="InterPro" id="IPR018980">
    <property type="entry name" value="FERM_PH-like_C"/>
</dbReference>
<dbReference type="InterPro" id="IPR019749">
    <property type="entry name" value="Band_41_domain"/>
</dbReference>
<feature type="domain" description="PH" evidence="8">
    <location>
        <begin position="906"/>
        <end position="1003"/>
    </location>
</feature>
<dbReference type="GO" id="GO:0005085">
    <property type="term" value="F:guanyl-nucleotide exchange factor activity"/>
    <property type="evidence" value="ECO:0007669"/>
    <property type="project" value="UniProtKB-KW"/>
</dbReference>
<evidence type="ECO:0000313" key="11">
    <source>
        <dbReference type="EMBL" id="CAD7638449.1"/>
    </source>
</evidence>
<dbReference type="CDD" id="cd13235">
    <property type="entry name" value="PH2_FARP1-like"/>
    <property type="match status" value="1"/>
</dbReference>
<dbReference type="GO" id="GO:0008092">
    <property type="term" value="F:cytoskeletal protein binding"/>
    <property type="evidence" value="ECO:0007669"/>
    <property type="project" value="InterPro"/>
</dbReference>
<proteinExistence type="predicted"/>
<dbReference type="Pfam" id="PF00621">
    <property type="entry name" value="RhoGEF"/>
    <property type="match status" value="1"/>
</dbReference>
<dbReference type="InterPro" id="IPR041788">
    <property type="entry name" value="FARP1/FARP2/FRMD7_FERM_C"/>
</dbReference>
<name>A0A7R9QA98_9ACAR</name>
<dbReference type="PROSITE" id="PS50010">
    <property type="entry name" value="DH_2"/>
    <property type="match status" value="1"/>
</dbReference>
<feature type="region of interest" description="Disordered" evidence="7">
    <location>
        <begin position="1"/>
        <end position="24"/>
    </location>
</feature>
<dbReference type="SMART" id="SM01195">
    <property type="entry name" value="FA"/>
    <property type="match status" value="1"/>
</dbReference>
<dbReference type="InterPro" id="IPR001849">
    <property type="entry name" value="PH_domain"/>
</dbReference>
<dbReference type="Pfam" id="PF00373">
    <property type="entry name" value="FERM_M"/>
    <property type="match status" value="1"/>
</dbReference>
<dbReference type="Pfam" id="PF09380">
    <property type="entry name" value="FERM_C"/>
    <property type="match status" value="1"/>
</dbReference>
<evidence type="ECO:0000256" key="6">
    <source>
        <dbReference type="ARBA" id="ARBA00043944"/>
    </source>
</evidence>
<dbReference type="EMBL" id="CAJPVJ010000238">
    <property type="protein sequence ID" value="CAG2161799.1"/>
    <property type="molecule type" value="Genomic_DNA"/>
</dbReference>
<dbReference type="InterPro" id="IPR051835">
    <property type="entry name" value="RAC1-GEF"/>
</dbReference>
<feature type="domain" description="FERM" evidence="10">
    <location>
        <begin position="41"/>
        <end position="323"/>
    </location>
</feature>
<dbReference type="CDD" id="cd13193">
    <property type="entry name" value="FERM_C_FARP1-like"/>
    <property type="match status" value="1"/>
</dbReference>
<dbReference type="InterPro" id="IPR000798">
    <property type="entry name" value="Ez/rad/moesin-like"/>
</dbReference>
<feature type="compositionally biased region" description="Polar residues" evidence="7">
    <location>
        <begin position="417"/>
        <end position="428"/>
    </location>
</feature>
<dbReference type="InterPro" id="IPR019747">
    <property type="entry name" value="FERM_CS"/>
</dbReference>
<dbReference type="InterPro" id="IPR014847">
    <property type="entry name" value="FA"/>
</dbReference>
<dbReference type="GO" id="GO:0048731">
    <property type="term" value="P:system development"/>
    <property type="evidence" value="ECO:0007669"/>
    <property type="project" value="UniProtKB-ARBA"/>
</dbReference>
<keyword evidence="4" id="KW-0677">Repeat</keyword>
<evidence type="ECO:0000256" key="2">
    <source>
        <dbReference type="ARBA" id="ARBA00022025"/>
    </source>
</evidence>
<dbReference type="Gene3D" id="2.30.29.30">
    <property type="entry name" value="Pleckstrin-homology domain (PH domain)/Phosphotyrosine-binding domain (PTB)"/>
    <property type="match status" value="3"/>
</dbReference>
<dbReference type="Pfam" id="PF00169">
    <property type="entry name" value="PH"/>
    <property type="match status" value="2"/>
</dbReference>
<dbReference type="Pfam" id="PF08736">
    <property type="entry name" value="FA"/>
    <property type="match status" value="1"/>
</dbReference>
<feature type="compositionally biased region" description="Basic and acidic residues" evidence="7">
    <location>
        <begin position="437"/>
        <end position="446"/>
    </location>
</feature>
<reference evidence="11" key="1">
    <citation type="submission" date="2020-11" db="EMBL/GenBank/DDBJ databases">
        <authorList>
            <person name="Tran Van P."/>
        </authorList>
    </citation>
    <scope>NUCLEOTIDE SEQUENCE</scope>
</reference>
<dbReference type="FunFam" id="1.20.80.10:FF:000005">
    <property type="entry name" value="FERM, RhoGEF and pleckstrin domain-containing protein 1"/>
    <property type="match status" value="1"/>
</dbReference>
<evidence type="ECO:0000256" key="4">
    <source>
        <dbReference type="ARBA" id="ARBA00022737"/>
    </source>
</evidence>
<dbReference type="AlphaFoldDB" id="A0A7R9QA98"/>
<dbReference type="Pfam" id="PF09379">
    <property type="entry name" value="FERM_N"/>
    <property type="match status" value="1"/>
</dbReference>
<dbReference type="SMART" id="SM00233">
    <property type="entry name" value="PH"/>
    <property type="match status" value="2"/>
</dbReference>
<dbReference type="GO" id="GO:0005912">
    <property type="term" value="C:adherens junction"/>
    <property type="evidence" value="ECO:0007669"/>
    <property type="project" value="UniProtKB-SubCell"/>
</dbReference>
<feature type="region of interest" description="Disordered" evidence="7">
    <location>
        <begin position="365"/>
        <end position="450"/>
    </location>
</feature>
<dbReference type="FunFam" id="3.10.20.90:FF:000040">
    <property type="entry name" value="FERM, RhoGEF and pleckstrin domain-containing protein"/>
    <property type="match status" value="1"/>
</dbReference>
<dbReference type="PROSITE" id="PS00660">
    <property type="entry name" value="FERM_1"/>
    <property type="match status" value="1"/>
</dbReference>
<keyword evidence="5" id="KW-0965">Cell junction</keyword>
<evidence type="ECO:0000259" key="9">
    <source>
        <dbReference type="PROSITE" id="PS50010"/>
    </source>
</evidence>
<evidence type="ECO:0000256" key="3">
    <source>
        <dbReference type="ARBA" id="ARBA00022658"/>
    </source>
</evidence>
<dbReference type="EMBL" id="OC915063">
    <property type="protein sequence ID" value="CAD7638449.1"/>
    <property type="molecule type" value="Genomic_DNA"/>
</dbReference>
<dbReference type="InterPro" id="IPR011993">
    <property type="entry name" value="PH-like_dom_sf"/>
</dbReference>
<accession>A0A7R9QA98</accession>
<evidence type="ECO:0000313" key="12">
    <source>
        <dbReference type="Proteomes" id="UP000728032"/>
    </source>
</evidence>
<dbReference type="Proteomes" id="UP000728032">
    <property type="component" value="Unassembled WGS sequence"/>
</dbReference>
<dbReference type="InterPro" id="IPR029071">
    <property type="entry name" value="Ubiquitin-like_domsf"/>
</dbReference>
<dbReference type="PRINTS" id="PR00935">
    <property type="entry name" value="BAND41"/>
</dbReference>
<dbReference type="OrthoDB" id="9990815at2759"/>
<dbReference type="Gene3D" id="1.20.900.10">
    <property type="entry name" value="Dbl homology (DH) domain"/>
    <property type="match status" value="1"/>
</dbReference>
<dbReference type="SUPFAM" id="SSF47031">
    <property type="entry name" value="Second domain of FERM"/>
    <property type="match status" value="1"/>
</dbReference>
<dbReference type="GO" id="GO:0071944">
    <property type="term" value="C:cell periphery"/>
    <property type="evidence" value="ECO:0007669"/>
    <property type="project" value="UniProtKB-ARBA"/>
</dbReference>
<dbReference type="CDD" id="cd14473">
    <property type="entry name" value="FERM_B-lobe"/>
    <property type="match status" value="1"/>
</dbReference>
<keyword evidence="12" id="KW-1185">Reference proteome</keyword>
<dbReference type="InterPro" id="IPR018979">
    <property type="entry name" value="FERM_N"/>
</dbReference>